<feature type="signal peptide" evidence="1">
    <location>
        <begin position="1"/>
        <end position="21"/>
    </location>
</feature>
<protein>
    <submittedName>
        <fullName evidence="2">Uncharacterized protein</fullName>
    </submittedName>
</protein>
<dbReference type="AlphaFoldDB" id="A0A8T0HMS5"/>
<gene>
    <name evidence="2" type="ORF">KC19_VG070400</name>
</gene>
<keyword evidence="1" id="KW-0732">Signal</keyword>
<name>A0A8T0HMS5_CERPU</name>
<dbReference type="EMBL" id="CM026426">
    <property type="protein sequence ID" value="KAG0572124.1"/>
    <property type="molecule type" value="Genomic_DNA"/>
</dbReference>
<evidence type="ECO:0000313" key="3">
    <source>
        <dbReference type="Proteomes" id="UP000822688"/>
    </source>
</evidence>
<accession>A0A8T0HMS5</accession>
<dbReference type="Proteomes" id="UP000822688">
    <property type="component" value="Chromosome V"/>
</dbReference>
<evidence type="ECO:0000313" key="2">
    <source>
        <dbReference type="EMBL" id="KAG0572124.1"/>
    </source>
</evidence>
<keyword evidence="3" id="KW-1185">Reference proteome</keyword>
<comment type="caution">
    <text evidence="2">The sequence shown here is derived from an EMBL/GenBank/DDBJ whole genome shotgun (WGS) entry which is preliminary data.</text>
</comment>
<feature type="chain" id="PRO_5035923971" evidence="1">
    <location>
        <begin position="22"/>
        <end position="57"/>
    </location>
</feature>
<organism evidence="2 3">
    <name type="scientific">Ceratodon purpureus</name>
    <name type="common">Fire moss</name>
    <name type="synonym">Dicranum purpureum</name>
    <dbReference type="NCBI Taxonomy" id="3225"/>
    <lineage>
        <taxon>Eukaryota</taxon>
        <taxon>Viridiplantae</taxon>
        <taxon>Streptophyta</taxon>
        <taxon>Embryophyta</taxon>
        <taxon>Bryophyta</taxon>
        <taxon>Bryophytina</taxon>
        <taxon>Bryopsida</taxon>
        <taxon>Dicranidae</taxon>
        <taxon>Pseudoditrichales</taxon>
        <taxon>Ditrichaceae</taxon>
        <taxon>Ceratodon</taxon>
    </lineage>
</organism>
<reference evidence="2" key="1">
    <citation type="submission" date="2020-06" db="EMBL/GenBank/DDBJ databases">
        <title>WGS assembly of Ceratodon purpureus strain R40.</title>
        <authorList>
            <person name="Carey S.B."/>
            <person name="Jenkins J."/>
            <person name="Shu S."/>
            <person name="Lovell J.T."/>
            <person name="Sreedasyam A."/>
            <person name="Maumus F."/>
            <person name="Tiley G.P."/>
            <person name="Fernandez-Pozo N."/>
            <person name="Barry K."/>
            <person name="Chen C."/>
            <person name="Wang M."/>
            <person name="Lipzen A."/>
            <person name="Daum C."/>
            <person name="Saski C.A."/>
            <person name="Payton A.C."/>
            <person name="Mcbreen J.C."/>
            <person name="Conrad R.E."/>
            <person name="Kollar L.M."/>
            <person name="Olsson S."/>
            <person name="Huttunen S."/>
            <person name="Landis J.B."/>
            <person name="Wickett N.J."/>
            <person name="Johnson M.G."/>
            <person name="Rensing S.A."/>
            <person name="Grimwood J."/>
            <person name="Schmutz J."/>
            <person name="Mcdaniel S.F."/>
        </authorList>
    </citation>
    <scope>NUCLEOTIDE SEQUENCE</scope>
    <source>
        <strain evidence="2">R40</strain>
    </source>
</reference>
<evidence type="ECO:0000256" key="1">
    <source>
        <dbReference type="SAM" id="SignalP"/>
    </source>
</evidence>
<sequence length="57" mass="6473">MGPSLQWTLILHVCFCSLSTRQEDFRGRFWFAKPQRPSAKDPTSELQAAVPCAHRLG</sequence>
<proteinExistence type="predicted"/>